<dbReference type="AlphaFoldDB" id="Q9ZG37"/>
<dbReference type="EMBL" id="AF087330">
    <property type="protein sequence ID" value="AAD04105.1"/>
    <property type="molecule type" value="Genomic_DNA"/>
</dbReference>
<keyword evidence="1" id="KW-0614">Plasmid</keyword>
<geneLocation type="plasmid" evidence="1">
    <name>pCHL1</name>
</geneLocation>
<organism evidence="1">
    <name type="scientific">Chlamydia trachomatis</name>
    <dbReference type="NCBI Taxonomy" id="813"/>
    <lineage>
        <taxon>Bacteria</taxon>
        <taxon>Pseudomonadati</taxon>
        <taxon>Chlamydiota</taxon>
        <taxon>Chlamydiia</taxon>
        <taxon>Chlamydiales</taxon>
        <taxon>Chlamydiaceae</taxon>
        <taxon>Chlamydia/Chlamydophila group</taxon>
        <taxon>Chlamydia</taxon>
    </lineage>
</organism>
<protein>
    <submittedName>
        <fullName evidence="1">Uncharacterized protein</fullName>
    </submittedName>
</protein>
<evidence type="ECO:0000313" key="1">
    <source>
        <dbReference type="EMBL" id="AAD04105.1"/>
    </source>
</evidence>
<name>Q9ZG37_CHLTH</name>
<feature type="non-terminal residue" evidence="1">
    <location>
        <position position="46"/>
    </location>
</feature>
<feature type="non-terminal residue" evidence="1">
    <location>
        <position position="1"/>
    </location>
</feature>
<accession>Q9ZG37</accession>
<sequence>TRLLSEDNVNKLKKEANVFFKKNQTAASLDFKKTLPSIELFSATLN</sequence>
<proteinExistence type="predicted"/>
<reference evidence="1" key="1">
    <citation type="submission" date="1998-08" db="EMBL/GenBank/DDBJ databases">
        <title>Gene identification of Chlamydia trachomatis by random DNA sequencing.</title>
        <authorList>
            <person name="Wang L."/>
            <person name="Steenburg S.D."/>
            <person name="Zheng Y."/>
            <person name="Larsen S.H."/>
        </authorList>
    </citation>
    <scope>NUCLEOTIDE SEQUENCE</scope>
    <source>
        <strain evidence="1">L2 434B</strain>
        <plasmid evidence="1">pCHL1</plasmid>
    </source>
</reference>